<feature type="domain" description="Ig-like" evidence="2">
    <location>
        <begin position="2"/>
        <end position="100"/>
    </location>
</feature>
<dbReference type="PROSITE" id="PS50835">
    <property type="entry name" value="IG_LIKE"/>
    <property type="match status" value="1"/>
</dbReference>
<dbReference type="InterPro" id="IPR003599">
    <property type="entry name" value="Ig_sub"/>
</dbReference>
<name>A0A9D3MZY9_ANGAN</name>
<evidence type="ECO:0000313" key="4">
    <source>
        <dbReference type="Proteomes" id="UP001044222"/>
    </source>
</evidence>
<dbReference type="EMBL" id="JAFIRN010000001">
    <property type="protein sequence ID" value="KAG5856390.1"/>
    <property type="molecule type" value="Genomic_DNA"/>
</dbReference>
<gene>
    <name evidence="3" type="ORF">ANANG_G00007470</name>
</gene>
<dbReference type="SMART" id="SM00409">
    <property type="entry name" value="IG"/>
    <property type="match status" value="1"/>
</dbReference>
<dbReference type="InterPro" id="IPR007110">
    <property type="entry name" value="Ig-like_dom"/>
</dbReference>
<organism evidence="3 4">
    <name type="scientific">Anguilla anguilla</name>
    <name type="common">European freshwater eel</name>
    <name type="synonym">Muraena anguilla</name>
    <dbReference type="NCBI Taxonomy" id="7936"/>
    <lineage>
        <taxon>Eukaryota</taxon>
        <taxon>Metazoa</taxon>
        <taxon>Chordata</taxon>
        <taxon>Craniata</taxon>
        <taxon>Vertebrata</taxon>
        <taxon>Euteleostomi</taxon>
        <taxon>Actinopterygii</taxon>
        <taxon>Neopterygii</taxon>
        <taxon>Teleostei</taxon>
        <taxon>Anguilliformes</taxon>
        <taxon>Anguillidae</taxon>
        <taxon>Anguilla</taxon>
    </lineage>
</organism>
<feature type="non-terminal residue" evidence="3">
    <location>
        <position position="188"/>
    </location>
</feature>
<reference evidence="3" key="1">
    <citation type="submission" date="2021-01" db="EMBL/GenBank/DDBJ databases">
        <title>A chromosome-scale assembly of European eel, Anguilla anguilla.</title>
        <authorList>
            <person name="Henkel C."/>
            <person name="Jong-Raadsen S.A."/>
            <person name="Dufour S."/>
            <person name="Weltzien F.-A."/>
            <person name="Palstra A.P."/>
            <person name="Pelster B."/>
            <person name="Spaink H.P."/>
            <person name="Van Den Thillart G.E."/>
            <person name="Jansen H."/>
            <person name="Zahm M."/>
            <person name="Klopp C."/>
            <person name="Cedric C."/>
            <person name="Louis A."/>
            <person name="Berthelot C."/>
            <person name="Parey E."/>
            <person name="Roest Crollius H."/>
            <person name="Montfort J."/>
            <person name="Robinson-Rechavi M."/>
            <person name="Bucao C."/>
            <person name="Bouchez O."/>
            <person name="Gislard M."/>
            <person name="Lluch J."/>
            <person name="Milhes M."/>
            <person name="Lampietro C."/>
            <person name="Lopez Roques C."/>
            <person name="Donnadieu C."/>
            <person name="Braasch I."/>
            <person name="Desvignes T."/>
            <person name="Postlethwait J."/>
            <person name="Bobe J."/>
            <person name="Guiguen Y."/>
            <person name="Dirks R."/>
        </authorList>
    </citation>
    <scope>NUCLEOTIDE SEQUENCE</scope>
    <source>
        <strain evidence="3">Tag_6206</strain>
        <tissue evidence="3">Liver</tissue>
    </source>
</reference>
<dbReference type="Gene3D" id="2.60.40.10">
    <property type="entry name" value="Immunoglobulins"/>
    <property type="match status" value="1"/>
</dbReference>
<sequence length="188" mass="21124">MPQVLHFILFALSCTGSVSCSIVFARAGEDVTLSCQCSKGGGCYDELVRWVRMNSNETLQIIDTKCEKSPCRFTSKRTDDIWVALTILQVESGDSGRYYCGEHLRSYLQFTDNGTVLTVGDVWTNSSELHLLNEWTGEGGSPELDWSEAQTSNSSQEFISKWRYETKESALLDVRHTELRCVVTRLSA</sequence>
<dbReference type="InterPro" id="IPR036179">
    <property type="entry name" value="Ig-like_dom_sf"/>
</dbReference>
<feature type="signal peptide" evidence="1">
    <location>
        <begin position="1"/>
        <end position="20"/>
    </location>
</feature>
<dbReference type="Proteomes" id="UP001044222">
    <property type="component" value="Unassembled WGS sequence"/>
</dbReference>
<protein>
    <recommendedName>
        <fullName evidence="2">Ig-like domain-containing protein</fullName>
    </recommendedName>
</protein>
<comment type="caution">
    <text evidence="3">The sequence shown here is derived from an EMBL/GenBank/DDBJ whole genome shotgun (WGS) entry which is preliminary data.</text>
</comment>
<proteinExistence type="predicted"/>
<evidence type="ECO:0000313" key="3">
    <source>
        <dbReference type="EMBL" id="KAG5856390.1"/>
    </source>
</evidence>
<keyword evidence="1" id="KW-0732">Signal</keyword>
<evidence type="ECO:0000256" key="1">
    <source>
        <dbReference type="SAM" id="SignalP"/>
    </source>
</evidence>
<dbReference type="AlphaFoldDB" id="A0A9D3MZY9"/>
<evidence type="ECO:0000259" key="2">
    <source>
        <dbReference type="PROSITE" id="PS50835"/>
    </source>
</evidence>
<dbReference type="SUPFAM" id="SSF48726">
    <property type="entry name" value="Immunoglobulin"/>
    <property type="match status" value="1"/>
</dbReference>
<accession>A0A9D3MZY9</accession>
<feature type="chain" id="PRO_5039313640" description="Ig-like domain-containing protein" evidence="1">
    <location>
        <begin position="21"/>
        <end position="188"/>
    </location>
</feature>
<keyword evidence="4" id="KW-1185">Reference proteome</keyword>
<dbReference type="InterPro" id="IPR013783">
    <property type="entry name" value="Ig-like_fold"/>
</dbReference>